<dbReference type="HAMAP" id="MF_00743">
    <property type="entry name" value="FumaraseC"/>
    <property type="match status" value="1"/>
</dbReference>
<dbReference type="InterPro" id="IPR020557">
    <property type="entry name" value="Fumarate_lyase_CS"/>
</dbReference>
<dbReference type="InterPro" id="IPR000362">
    <property type="entry name" value="Fumarate_lyase_fam"/>
</dbReference>
<evidence type="ECO:0000256" key="3">
    <source>
        <dbReference type="ARBA" id="ARBA00022532"/>
    </source>
</evidence>
<dbReference type="RefSeq" id="WP_145287187.1">
    <property type="nucleotide sequence ID" value="NZ_VMSJ01000001.1"/>
</dbReference>
<evidence type="ECO:0000256" key="2">
    <source>
        <dbReference type="ARBA" id="ARBA00009084"/>
    </source>
</evidence>
<dbReference type="AlphaFoldDB" id="A0A558B009"/>
<gene>
    <name evidence="5 8" type="primary">fumC</name>
    <name evidence="8" type="ORF">FO441_06010</name>
</gene>
<dbReference type="FunFam" id="1.10.40.30:FF:000002">
    <property type="entry name" value="Fumarate hydratase class II"/>
    <property type="match status" value="1"/>
</dbReference>
<dbReference type="Proteomes" id="UP000315103">
    <property type="component" value="Unassembled WGS sequence"/>
</dbReference>
<keyword evidence="5" id="KW-0963">Cytoplasm</keyword>
<feature type="domain" description="Fumarate lyase N-terminal" evidence="6">
    <location>
        <begin position="11"/>
        <end position="340"/>
    </location>
</feature>
<dbReference type="Pfam" id="PF10415">
    <property type="entry name" value="FumaraseC_C"/>
    <property type="match status" value="1"/>
</dbReference>
<feature type="binding site" evidence="5">
    <location>
        <begin position="322"/>
        <end position="324"/>
    </location>
    <ligand>
        <name>substrate</name>
    </ligand>
</feature>
<dbReference type="GO" id="GO:0004333">
    <property type="term" value="F:fumarate hydratase activity"/>
    <property type="evidence" value="ECO:0007669"/>
    <property type="project" value="UniProtKB-UniRule"/>
</dbReference>
<evidence type="ECO:0000256" key="5">
    <source>
        <dbReference type="HAMAP-Rule" id="MF_00743"/>
    </source>
</evidence>
<feature type="domain" description="Fumarase C C-terminal" evidence="7">
    <location>
        <begin position="406"/>
        <end position="458"/>
    </location>
</feature>
<name>A0A558B009_9STAP</name>
<dbReference type="NCBIfam" id="TIGR00979">
    <property type="entry name" value="fumC_II"/>
    <property type="match status" value="1"/>
</dbReference>
<dbReference type="OrthoDB" id="9802809at2"/>
<dbReference type="InterPro" id="IPR018951">
    <property type="entry name" value="Fumarase_C_C"/>
</dbReference>
<dbReference type="PRINTS" id="PR00145">
    <property type="entry name" value="ARGSUCLYASE"/>
</dbReference>
<evidence type="ECO:0000256" key="1">
    <source>
        <dbReference type="ARBA" id="ARBA00001494"/>
    </source>
</evidence>
<dbReference type="UniPathway" id="UPA00223">
    <property type="reaction ID" value="UER01007"/>
</dbReference>
<accession>A0A558B009</accession>
<feature type="active site" description="Proton donor/acceptor" evidence="5">
    <location>
        <position position="186"/>
    </location>
</feature>
<dbReference type="EMBL" id="VMSJ01000001">
    <property type="protein sequence ID" value="TVT29824.1"/>
    <property type="molecule type" value="Genomic_DNA"/>
</dbReference>
<proteinExistence type="inferred from homology"/>
<keyword evidence="3 5" id="KW-0816">Tricarboxylic acid cycle</keyword>
<comment type="subunit">
    <text evidence="5">Homotetramer.</text>
</comment>
<dbReference type="PANTHER" id="PTHR11444">
    <property type="entry name" value="ASPARTATEAMMONIA/ARGININOSUCCINATE/ADENYLOSUCCINATE LYASE"/>
    <property type="match status" value="1"/>
</dbReference>
<dbReference type="InterPro" id="IPR005677">
    <property type="entry name" value="Fum_hydII"/>
</dbReference>
<dbReference type="PANTHER" id="PTHR11444:SF1">
    <property type="entry name" value="FUMARATE HYDRATASE, MITOCHONDRIAL"/>
    <property type="match status" value="1"/>
</dbReference>
<protein>
    <recommendedName>
        <fullName evidence="5">Fumarate hydratase class II</fullName>
        <shortName evidence="5">Fumarase C</shortName>
        <ecNumber evidence="5">4.2.1.2</ecNumber>
    </recommendedName>
    <alternativeName>
        <fullName evidence="5">Aerobic fumarase</fullName>
    </alternativeName>
    <alternativeName>
        <fullName evidence="5">Iron-independent fumarase</fullName>
    </alternativeName>
</protein>
<dbReference type="FunFam" id="1.20.200.10:FF:000001">
    <property type="entry name" value="Fumarate hydratase, mitochondrial"/>
    <property type="match status" value="1"/>
</dbReference>
<dbReference type="Gene3D" id="1.10.275.10">
    <property type="entry name" value="Fumarase/aspartase (N-terminal domain)"/>
    <property type="match status" value="1"/>
</dbReference>
<reference evidence="8 9" key="1">
    <citation type="submission" date="2019-07" db="EMBL/GenBank/DDBJ databases">
        <title>Salinicoccus cyprini sp. nov., isolated from gastro-intestinal tract of mirror carp, Cyprinus carpio var. specularis, collected from Gobind Sagar Reservoir, Himachal Pradesh, India.</title>
        <authorList>
            <person name="Talwar C."/>
            <person name="Singh A.K."/>
            <person name="Lal R."/>
            <person name="Negi R.K."/>
        </authorList>
    </citation>
    <scope>NUCLEOTIDE SEQUENCE [LARGE SCALE GENOMIC DNA]</scope>
    <source>
        <strain evidence="8 9">CT19</strain>
    </source>
</reference>
<comment type="caution">
    <text evidence="8">The sequence shown here is derived from an EMBL/GenBank/DDBJ whole genome shotgun (WGS) entry which is preliminary data.</text>
</comment>
<dbReference type="GO" id="GO:0006106">
    <property type="term" value="P:fumarate metabolic process"/>
    <property type="evidence" value="ECO:0007669"/>
    <property type="project" value="InterPro"/>
</dbReference>
<comment type="similarity">
    <text evidence="2 5">Belongs to the class-II fumarase/aspartase family. Fumarase subfamily.</text>
</comment>
<dbReference type="SUPFAM" id="SSF48557">
    <property type="entry name" value="L-aspartase-like"/>
    <property type="match status" value="1"/>
</dbReference>
<feature type="site" description="Important for catalytic activity" evidence="5">
    <location>
        <position position="329"/>
    </location>
</feature>
<evidence type="ECO:0000256" key="4">
    <source>
        <dbReference type="ARBA" id="ARBA00023239"/>
    </source>
</evidence>
<keyword evidence="9" id="KW-1185">Reference proteome</keyword>
<feature type="active site" evidence="5">
    <location>
        <position position="316"/>
    </location>
</feature>
<dbReference type="NCBIfam" id="NF008909">
    <property type="entry name" value="PRK12273.1"/>
    <property type="match status" value="1"/>
</dbReference>
<dbReference type="FunFam" id="1.10.275.10:FF:000001">
    <property type="entry name" value="Fumarate hydratase, mitochondrial"/>
    <property type="match status" value="1"/>
</dbReference>
<sequence>MSYRIEKDTIGEIEVPSDKYWAAQTERSRQNFPVGKEKMPLEVIVAFAHLKKAAAVSNHALGKLSEQKKDAIVHACDRIIARELDEHFPLVVWQTGSGTQSNMNVNEVVSYVANEYLGAKGSEEKVHPNDDVNKSQSSNDTYPTAMHVALHQAVEEQLMPALDLLRSTFEEKEEAFKDIIKIGRTHLQDATPLTLGQEISGWRYMLEKCETLIGESKQQLKNLAIGGTAVGTGINAHPEFGDRVAKEISNQTGYEFISSPNKFHALTSHDEVVYLHGALKALAADLMKIANDVRWLASGPRAGIAEIEIPANEPGSSIMPGKVNPTQSEMLTMVATQVFGNDAAVGFAASQGNFELNVFKPVILYNTLQSIYLLSDGMKTFNDKCAVGIEPVEENIERFLKNSLMLVTALNPHIGYENAAKIAKNAHEKGITLKESAVESGHLTEEQFDEWINPADMIQSRE</sequence>
<dbReference type="Gene3D" id="1.10.40.30">
    <property type="entry name" value="Fumarase/aspartase (C-terminal domain)"/>
    <property type="match status" value="1"/>
</dbReference>
<keyword evidence="4 5" id="KW-0456">Lyase</keyword>
<evidence type="ECO:0000259" key="7">
    <source>
        <dbReference type="Pfam" id="PF10415"/>
    </source>
</evidence>
<comment type="catalytic activity">
    <reaction evidence="1">
        <text>L-aspartate = fumarate + NH4(+)</text>
        <dbReference type="Rhea" id="RHEA:16601"/>
        <dbReference type="ChEBI" id="CHEBI:28938"/>
        <dbReference type="ChEBI" id="CHEBI:29806"/>
        <dbReference type="ChEBI" id="CHEBI:29991"/>
        <dbReference type="EC" id="4.3.1.1"/>
    </reaction>
</comment>
<dbReference type="CDD" id="cd01362">
    <property type="entry name" value="Fumarase_classII"/>
    <property type="match status" value="1"/>
</dbReference>
<dbReference type="InterPro" id="IPR024083">
    <property type="entry name" value="Fumarase/histidase_N"/>
</dbReference>
<evidence type="ECO:0000259" key="6">
    <source>
        <dbReference type="Pfam" id="PF00206"/>
    </source>
</evidence>
<dbReference type="EC" id="4.2.1.2" evidence="5"/>
<dbReference type="GO" id="GO:0006099">
    <property type="term" value="P:tricarboxylic acid cycle"/>
    <property type="evidence" value="ECO:0007669"/>
    <property type="project" value="UniProtKB-UniRule"/>
</dbReference>
<organism evidence="8 9">
    <name type="scientific">Salinicoccus cyprini</name>
    <dbReference type="NCBI Taxonomy" id="2493691"/>
    <lineage>
        <taxon>Bacteria</taxon>
        <taxon>Bacillati</taxon>
        <taxon>Bacillota</taxon>
        <taxon>Bacilli</taxon>
        <taxon>Bacillales</taxon>
        <taxon>Staphylococcaceae</taxon>
        <taxon>Salinicoccus</taxon>
    </lineage>
</organism>
<comment type="subcellular location">
    <subcellularLocation>
        <location evidence="5">Cytoplasm</location>
    </subcellularLocation>
</comment>
<dbReference type="PROSITE" id="PS00163">
    <property type="entry name" value="FUMARATE_LYASES"/>
    <property type="match status" value="1"/>
</dbReference>
<dbReference type="GO" id="GO:0005737">
    <property type="term" value="C:cytoplasm"/>
    <property type="evidence" value="ECO:0007669"/>
    <property type="project" value="UniProtKB-SubCell"/>
</dbReference>
<evidence type="ECO:0000313" key="8">
    <source>
        <dbReference type="EMBL" id="TVT29824.1"/>
    </source>
</evidence>
<feature type="binding site" evidence="5">
    <location>
        <begin position="137"/>
        <end position="139"/>
    </location>
    <ligand>
        <name>substrate</name>
    </ligand>
</feature>
<dbReference type="InterPro" id="IPR008948">
    <property type="entry name" value="L-Aspartase-like"/>
</dbReference>
<feature type="binding site" evidence="5">
    <location>
        <begin position="97"/>
        <end position="99"/>
    </location>
    <ligand>
        <name>substrate</name>
    </ligand>
</feature>
<evidence type="ECO:0000313" key="9">
    <source>
        <dbReference type="Proteomes" id="UP000315103"/>
    </source>
</evidence>
<feature type="binding site" description="in site B" evidence="5">
    <location>
        <begin position="127"/>
        <end position="130"/>
    </location>
    <ligand>
        <name>substrate</name>
    </ligand>
</feature>
<dbReference type="Pfam" id="PF00206">
    <property type="entry name" value="Lyase_1"/>
    <property type="match status" value="1"/>
</dbReference>
<comment type="miscellaneous">
    <text evidence="5">There are 2 substrate-binding sites: the catalytic A site, and the non-catalytic B site that may play a role in the transfer of substrate or product between the active site and the solvent. Alternatively, the B site may bind allosteric effectors.</text>
</comment>
<comment type="catalytic activity">
    <reaction evidence="5">
        <text>(S)-malate = fumarate + H2O</text>
        <dbReference type="Rhea" id="RHEA:12460"/>
        <dbReference type="ChEBI" id="CHEBI:15377"/>
        <dbReference type="ChEBI" id="CHEBI:15589"/>
        <dbReference type="ChEBI" id="CHEBI:29806"/>
        <dbReference type="EC" id="4.2.1.2"/>
    </reaction>
</comment>
<dbReference type="GO" id="GO:0008797">
    <property type="term" value="F:aspartate ammonia-lyase activity"/>
    <property type="evidence" value="ECO:0007669"/>
    <property type="project" value="UniProtKB-EC"/>
</dbReference>
<dbReference type="GO" id="GO:0006108">
    <property type="term" value="P:malate metabolic process"/>
    <property type="evidence" value="ECO:0007669"/>
    <property type="project" value="TreeGrafter"/>
</dbReference>
<feature type="binding site" evidence="5">
    <location>
        <position position="317"/>
    </location>
    <ligand>
        <name>substrate</name>
    </ligand>
</feature>
<dbReference type="PRINTS" id="PR00149">
    <property type="entry name" value="FUMRATELYASE"/>
</dbReference>
<comment type="function">
    <text evidence="5">Involved in the TCA cycle. Catalyzes the stereospecific interconversion of fumarate to L-malate.</text>
</comment>
<dbReference type="InterPro" id="IPR022761">
    <property type="entry name" value="Fumarate_lyase_N"/>
</dbReference>
<comment type="pathway">
    <text evidence="5">Carbohydrate metabolism; tricarboxylic acid cycle; (S)-malate from fumarate: step 1/1.</text>
</comment>
<feature type="binding site" evidence="5">
    <location>
        <position position="185"/>
    </location>
    <ligand>
        <name>substrate</name>
    </ligand>
</feature>
<dbReference type="Gene3D" id="1.20.200.10">
    <property type="entry name" value="Fumarase/aspartase (Central domain)"/>
    <property type="match status" value="1"/>
</dbReference>